<dbReference type="KEGG" id="pmal:PMUG01_00042800"/>
<dbReference type="GeneID" id="39865891"/>
<dbReference type="AlphaFoldDB" id="A0A1D3JH25"/>
<sequence length="257" mass="30415">MVYNMEQIIKLKLCIQFFAFIILAPIYHFSSDIMFNKSLNVKWNLDSTSEAIHYRLLAKYKKDQDSNTLGLTEDILNNMKCKKIKICNNEKLTKGKNKQSNGNLLNKQQYYTEIIDYNSGMFDGKHFHFQKKWIKKKDFDDIVEKKRRICDIDLKKIKFRNYGFGFTLFFIFLFLGIGIPISPGLTFLKVKWGTIKSNTLGNFFYEVTCKLTEYTDKYSVIVFFSFLMIILSVILIIAIYKILRNNEKYEKIKLMSE</sequence>
<dbReference type="RefSeq" id="XP_028858976.1">
    <property type="nucleotide sequence ID" value="XM_029003422.1"/>
</dbReference>
<dbReference type="OrthoDB" id="10669034at2759"/>
<feature type="transmembrane region" description="Helical" evidence="1">
    <location>
        <begin position="15"/>
        <end position="35"/>
    </location>
</feature>
<keyword evidence="1" id="KW-0812">Transmembrane</keyword>
<dbReference type="Proteomes" id="UP000219813">
    <property type="component" value="Unassembled WGS sequence"/>
</dbReference>
<protein>
    <submittedName>
        <fullName evidence="2">Fam-m protein</fullName>
    </submittedName>
</protein>
<keyword evidence="1" id="KW-1133">Transmembrane helix</keyword>
<evidence type="ECO:0000256" key="1">
    <source>
        <dbReference type="SAM" id="Phobius"/>
    </source>
</evidence>
<dbReference type="VEuPathDB" id="PlasmoDB:PmUG01_00042800"/>
<evidence type="ECO:0000313" key="2">
    <source>
        <dbReference type="EMBL" id="SBT85606.1"/>
    </source>
</evidence>
<organism evidence="2 3">
    <name type="scientific">Plasmodium malariae</name>
    <dbReference type="NCBI Taxonomy" id="5858"/>
    <lineage>
        <taxon>Eukaryota</taxon>
        <taxon>Sar</taxon>
        <taxon>Alveolata</taxon>
        <taxon>Apicomplexa</taxon>
        <taxon>Aconoidasida</taxon>
        <taxon>Haemosporida</taxon>
        <taxon>Plasmodiidae</taxon>
        <taxon>Plasmodium</taxon>
        <taxon>Plasmodium (Plasmodium)</taxon>
    </lineage>
</organism>
<keyword evidence="3" id="KW-1185">Reference proteome</keyword>
<feature type="transmembrane region" description="Helical" evidence="1">
    <location>
        <begin position="220"/>
        <end position="243"/>
    </location>
</feature>
<feature type="transmembrane region" description="Helical" evidence="1">
    <location>
        <begin position="162"/>
        <end position="181"/>
    </location>
</feature>
<proteinExistence type="predicted"/>
<name>A0A1D3JH25_PLAMA</name>
<keyword evidence="1" id="KW-0472">Membrane</keyword>
<reference evidence="2 3" key="1">
    <citation type="submission" date="2016-06" db="EMBL/GenBank/DDBJ databases">
        <authorList>
            <consortium name="Pathogen Informatics"/>
        </authorList>
    </citation>
    <scope>NUCLEOTIDE SEQUENCE [LARGE SCALE GENOMIC DNA]</scope>
</reference>
<accession>A0A1D3JH25</accession>
<dbReference type="Pfam" id="PF12420">
    <property type="entry name" value="DUF3671"/>
    <property type="match status" value="1"/>
</dbReference>
<dbReference type="InterPro" id="IPR022139">
    <property type="entry name" value="Fam-L/Fam-M-like_plasmodium"/>
</dbReference>
<dbReference type="EMBL" id="FLRL01000014">
    <property type="protein sequence ID" value="SBT85606.1"/>
    <property type="molecule type" value="Genomic_DNA"/>
</dbReference>
<evidence type="ECO:0000313" key="3">
    <source>
        <dbReference type="Proteomes" id="UP000219813"/>
    </source>
</evidence>
<gene>
    <name evidence="2" type="primary">PmUG01_00042800</name>
    <name evidence="2" type="ORF">PMUG01_00042800</name>
</gene>